<dbReference type="Proteomes" id="UP000735302">
    <property type="component" value="Unassembled WGS sequence"/>
</dbReference>
<name>A0AAV3Z2P2_9GAST</name>
<feature type="compositionally biased region" description="Basic and acidic residues" evidence="1">
    <location>
        <begin position="73"/>
        <end position="83"/>
    </location>
</feature>
<gene>
    <name evidence="2" type="ORF">PoB_001609900</name>
</gene>
<proteinExistence type="predicted"/>
<evidence type="ECO:0000313" key="2">
    <source>
        <dbReference type="EMBL" id="GFN89593.1"/>
    </source>
</evidence>
<accession>A0AAV3Z2P2</accession>
<evidence type="ECO:0000313" key="3">
    <source>
        <dbReference type="Proteomes" id="UP000735302"/>
    </source>
</evidence>
<comment type="caution">
    <text evidence="2">The sequence shown here is derived from an EMBL/GenBank/DDBJ whole genome shotgun (WGS) entry which is preliminary data.</text>
</comment>
<dbReference type="EMBL" id="BLXT01001944">
    <property type="protein sequence ID" value="GFN89593.1"/>
    <property type="molecule type" value="Genomic_DNA"/>
</dbReference>
<organism evidence="2 3">
    <name type="scientific">Plakobranchus ocellatus</name>
    <dbReference type="NCBI Taxonomy" id="259542"/>
    <lineage>
        <taxon>Eukaryota</taxon>
        <taxon>Metazoa</taxon>
        <taxon>Spiralia</taxon>
        <taxon>Lophotrochozoa</taxon>
        <taxon>Mollusca</taxon>
        <taxon>Gastropoda</taxon>
        <taxon>Heterobranchia</taxon>
        <taxon>Euthyneura</taxon>
        <taxon>Panpulmonata</taxon>
        <taxon>Sacoglossa</taxon>
        <taxon>Placobranchoidea</taxon>
        <taxon>Plakobranchidae</taxon>
        <taxon>Plakobranchus</taxon>
    </lineage>
</organism>
<reference evidence="2 3" key="1">
    <citation type="journal article" date="2021" name="Elife">
        <title>Chloroplast acquisition without the gene transfer in kleptoplastic sea slugs, Plakobranchus ocellatus.</title>
        <authorList>
            <person name="Maeda T."/>
            <person name="Takahashi S."/>
            <person name="Yoshida T."/>
            <person name="Shimamura S."/>
            <person name="Takaki Y."/>
            <person name="Nagai Y."/>
            <person name="Toyoda A."/>
            <person name="Suzuki Y."/>
            <person name="Arimoto A."/>
            <person name="Ishii H."/>
            <person name="Satoh N."/>
            <person name="Nishiyama T."/>
            <person name="Hasebe M."/>
            <person name="Maruyama T."/>
            <person name="Minagawa J."/>
            <person name="Obokata J."/>
            <person name="Shigenobu S."/>
        </authorList>
    </citation>
    <scope>NUCLEOTIDE SEQUENCE [LARGE SCALE GENOMIC DNA]</scope>
</reference>
<protein>
    <submittedName>
        <fullName evidence="2">Retrovirus-related pol polyprotein from transposon 17.6</fullName>
    </submittedName>
</protein>
<keyword evidence="3" id="KW-1185">Reference proteome</keyword>
<feature type="region of interest" description="Disordered" evidence="1">
    <location>
        <begin position="59"/>
        <end position="83"/>
    </location>
</feature>
<dbReference type="AlphaFoldDB" id="A0AAV3Z2P2"/>
<evidence type="ECO:0000256" key="1">
    <source>
        <dbReference type="SAM" id="MobiDB-lite"/>
    </source>
</evidence>
<sequence length="83" mass="9766">MRNSMKKSQDPNIAILQYRNTLITGLKYSPAQLLFNRRLRDNIPTLKINLKPAVQAKARQELEARQQKQTVFFDRRAKPNKQD</sequence>